<evidence type="ECO:0000256" key="10">
    <source>
        <dbReference type="ARBA" id="ARBA00069821"/>
    </source>
</evidence>
<evidence type="ECO:0000313" key="15">
    <source>
        <dbReference type="EMBL" id="ELK34384.1"/>
    </source>
</evidence>
<dbReference type="AlphaFoldDB" id="L5M6W8"/>
<keyword evidence="7" id="KW-0539">Nucleus</keyword>
<evidence type="ECO:0000256" key="3">
    <source>
        <dbReference type="ARBA" id="ARBA00022763"/>
    </source>
</evidence>
<evidence type="ECO:0000256" key="1">
    <source>
        <dbReference type="ARBA" id="ARBA00004123"/>
    </source>
</evidence>
<dbReference type="Proteomes" id="UP000010556">
    <property type="component" value="Unassembled WGS sequence"/>
</dbReference>
<feature type="region of interest" description="Disordered" evidence="13">
    <location>
        <begin position="260"/>
        <end position="291"/>
    </location>
</feature>
<comment type="function">
    <text evidence="8">Mismatch-specific DNA N-glycosylase involved in DNA repair. Has thymine glycosylase activity and is specific for G:T mismatches within methylated and unmethylated CpG sites. Can also remove uracil or 5-fluorouracil in G:U mismatches. Has no lyase activity. Was first identified as methyl-CpG-binding protein.</text>
</comment>
<dbReference type="SUPFAM" id="SSF48150">
    <property type="entry name" value="DNA-glycosylase"/>
    <property type="match status" value="1"/>
</dbReference>
<evidence type="ECO:0000256" key="11">
    <source>
        <dbReference type="ARBA" id="ARBA00076709"/>
    </source>
</evidence>
<keyword evidence="5" id="KW-0238">DNA-binding</keyword>
<feature type="region of interest" description="Disordered" evidence="13">
    <location>
        <begin position="1"/>
        <end position="25"/>
    </location>
</feature>
<name>L5M6W8_MYODS</name>
<dbReference type="InterPro" id="IPR042847">
    <property type="entry name" value="EFC12"/>
</dbReference>
<accession>L5M6W8</accession>
<dbReference type="FunFam" id="1.10.340.30:FF:000051">
    <property type="entry name" value="Methyl-CpG-binding domain protein 4"/>
    <property type="match status" value="1"/>
</dbReference>
<evidence type="ECO:0000259" key="14">
    <source>
        <dbReference type="PROSITE" id="PS50982"/>
    </source>
</evidence>
<evidence type="ECO:0000256" key="8">
    <source>
        <dbReference type="ARBA" id="ARBA00055831"/>
    </source>
</evidence>
<evidence type="ECO:0000256" key="5">
    <source>
        <dbReference type="ARBA" id="ARBA00023125"/>
    </source>
</evidence>
<evidence type="ECO:0000313" key="16">
    <source>
        <dbReference type="Proteomes" id="UP000010556"/>
    </source>
</evidence>
<dbReference type="InterPro" id="IPR001739">
    <property type="entry name" value="Methyl_CpG_DNA-bd"/>
</dbReference>
<comment type="subcellular location">
    <subcellularLocation>
        <location evidence="1">Nucleus</location>
    </subcellularLocation>
</comment>
<organism evidence="15 16">
    <name type="scientific">Myotis davidii</name>
    <name type="common">David's myotis</name>
    <dbReference type="NCBI Taxonomy" id="225400"/>
    <lineage>
        <taxon>Eukaryota</taxon>
        <taxon>Metazoa</taxon>
        <taxon>Chordata</taxon>
        <taxon>Craniata</taxon>
        <taxon>Vertebrata</taxon>
        <taxon>Euteleostomi</taxon>
        <taxon>Mammalia</taxon>
        <taxon>Eutheria</taxon>
        <taxon>Laurasiatheria</taxon>
        <taxon>Chiroptera</taxon>
        <taxon>Yangochiroptera</taxon>
        <taxon>Vespertilionidae</taxon>
        <taxon>Myotis</taxon>
    </lineage>
</organism>
<evidence type="ECO:0000256" key="12">
    <source>
        <dbReference type="ARBA" id="ARBA00083330"/>
    </source>
</evidence>
<dbReference type="eggNOG" id="KOG4161">
    <property type="taxonomic scope" value="Eukaryota"/>
</dbReference>
<dbReference type="PANTHER" id="PTHR47225:SF1">
    <property type="entry name" value="EF-HAND CALCIUM-BINDING DOMAIN-CONTAINING PROTEIN 12"/>
    <property type="match status" value="1"/>
</dbReference>
<dbReference type="InterPro" id="IPR016177">
    <property type="entry name" value="DNA-bd_dom_sf"/>
</dbReference>
<gene>
    <name evidence="15" type="ORF">MDA_GLEAN10023758</name>
</gene>
<dbReference type="InterPro" id="IPR011257">
    <property type="entry name" value="DNA_glycosylase"/>
</dbReference>
<keyword evidence="16" id="KW-1185">Reference proteome</keyword>
<dbReference type="GO" id="GO:0005634">
    <property type="term" value="C:nucleus"/>
    <property type="evidence" value="ECO:0007669"/>
    <property type="project" value="UniProtKB-SubCell"/>
</dbReference>
<dbReference type="GO" id="GO:0003677">
    <property type="term" value="F:DNA binding"/>
    <property type="evidence" value="ECO:0007669"/>
    <property type="project" value="UniProtKB-KW"/>
</dbReference>
<comment type="subunit">
    <text evidence="9">Interacts with MLH1.</text>
</comment>
<evidence type="ECO:0000256" key="2">
    <source>
        <dbReference type="ARBA" id="ARBA00022553"/>
    </source>
</evidence>
<dbReference type="SUPFAM" id="SSF54171">
    <property type="entry name" value="DNA-binding domain"/>
    <property type="match status" value="1"/>
</dbReference>
<evidence type="ECO:0000256" key="9">
    <source>
        <dbReference type="ARBA" id="ARBA00062707"/>
    </source>
</evidence>
<dbReference type="CDD" id="cd01396">
    <property type="entry name" value="MeCP2_MBD"/>
    <property type="match status" value="1"/>
</dbReference>
<evidence type="ECO:0000256" key="13">
    <source>
        <dbReference type="SAM" id="MobiDB-lite"/>
    </source>
</evidence>
<dbReference type="SMART" id="SM00391">
    <property type="entry name" value="MBD"/>
    <property type="match status" value="1"/>
</dbReference>
<dbReference type="PROSITE" id="PS50982">
    <property type="entry name" value="MBD"/>
    <property type="match status" value="1"/>
</dbReference>
<proteinExistence type="predicted"/>
<dbReference type="PANTHER" id="PTHR47225">
    <property type="entry name" value="EF-HAND CALCIUM-BINDING DOMAIN-CONTAINING PROTEIN 12"/>
    <property type="match status" value="1"/>
</dbReference>
<dbReference type="Gene3D" id="1.10.340.30">
    <property type="entry name" value="Hypothetical protein, domain 2"/>
    <property type="match status" value="1"/>
</dbReference>
<evidence type="ECO:0000256" key="7">
    <source>
        <dbReference type="ARBA" id="ARBA00023242"/>
    </source>
</evidence>
<keyword evidence="4" id="KW-0378">Hydrolase</keyword>
<dbReference type="GO" id="GO:0016787">
    <property type="term" value="F:hydrolase activity"/>
    <property type="evidence" value="ECO:0007669"/>
    <property type="project" value="UniProtKB-KW"/>
</dbReference>
<keyword evidence="6" id="KW-0234">DNA repair</keyword>
<feature type="domain" description="MBD" evidence="14">
    <location>
        <begin position="84"/>
        <end position="156"/>
    </location>
</feature>
<evidence type="ECO:0000256" key="6">
    <source>
        <dbReference type="ARBA" id="ARBA00023204"/>
    </source>
</evidence>
<sequence length="1112" mass="126939">MESPSLGDSGAAPSVTASESPAPDRPWDLRQVLVRFRVSVSPLVTKENVLGSERIEDEKQMVISSSSECNPLLQEPIASAQSGGAEMTECHKPVPCGWEIVVKQRLSGKTAGRYDVYFISPQGLKFRSKSSLANYLHKNEETSLKPEDFDFTVLSKRGIKSKYKDCSTAALTSQLQNESSISNRNLRTRSRWKKDVFPLPGGSLESQDSRELSDFTSMHLLLKEGDGVNDVDSRKVRKSKGKMTTLKGIQIKKTKTGCLKSFPDPVQSKRKRESVHNKAEAESEPVAQESQLDRTLCISDSRASNKTIIVTKEEKKLVKEKSLSSGSNFSFEQITSGIINKLCSTKEAEHRCENTFLESEEITKVEVGERKEPLHVDSLECGSETDSNCSQTEKDSTSVKICQEDTIPRTQIEKRKTSLYFSSKYNKEALSPPRRKAFKKWTPPRSPFNLVQETLFHDPWKLLIATIFLNRTSGKMAIPVLWEFLEKYPSAEVARAADWRDVSELLKPIGLYELRAKTIIKFSDEYLTKQWRYPIELHGIGKYGNDSYRIFCINEWKQSQTSASDEDASRGPVFNPELVIAHCFKQFKQKDFHLPRSRRRIIILPRKEDATSVVVVNPTPQPQAPSQIIPSFKALEARDVQEPQEDVRTWMSQRLKFRQELESCVNIDKWLQNKSSLTPSEAKILRMTHKEHPVAPLMTHLIPPSPTKKKILRPFHQPIPQLRLPKPSALFVLYSYLRSHNMKILDIFARVEQSNNQAISRELFIMALKVLEVPLGNQEIEDIVIYLSSLGKHNNITMDSLSNTYKQWSLAQQKSMLRTTKDCRSSKHKALSRQLSKKQVNLAPKAPKMDQLAVPVVDTQMEARPLSLEEMEDIGKRYRQRKRQTKLTIPSIQYTEQCRLVRSGNKHFDNHCLPSTIPGEMGELINLFRRDTFLLYLKCQKVCQYYGLPLSEDILIKALLYPGDKIIFQKDEVRPIRQPGGYYVDLLLSPTAALLKSLGFKEFVAKKTNKLSDVLKCKSGLGLQVGPVHTLVGKKKQSKKMDFEDFEKFTRKLKEKRPRGPQRTHPNFFWPGHLLDKLQLYLPSATVDRSLMLFSCVQQRPPVYPATYHSYL</sequence>
<evidence type="ECO:0000256" key="4">
    <source>
        <dbReference type="ARBA" id="ARBA00022801"/>
    </source>
</evidence>
<keyword evidence="2" id="KW-0597">Phosphoprotein</keyword>
<dbReference type="GO" id="GO:0006281">
    <property type="term" value="P:DNA repair"/>
    <property type="evidence" value="ECO:0007669"/>
    <property type="project" value="UniProtKB-KW"/>
</dbReference>
<reference evidence="16" key="1">
    <citation type="journal article" date="2013" name="Science">
        <title>Comparative analysis of bat genomes provides insight into the evolution of flight and immunity.</title>
        <authorList>
            <person name="Zhang G."/>
            <person name="Cowled C."/>
            <person name="Shi Z."/>
            <person name="Huang Z."/>
            <person name="Bishop-Lilly K.A."/>
            <person name="Fang X."/>
            <person name="Wynne J.W."/>
            <person name="Xiong Z."/>
            <person name="Baker M.L."/>
            <person name="Zhao W."/>
            <person name="Tachedjian M."/>
            <person name="Zhu Y."/>
            <person name="Zhou P."/>
            <person name="Jiang X."/>
            <person name="Ng J."/>
            <person name="Yang L."/>
            <person name="Wu L."/>
            <person name="Xiao J."/>
            <person name="Feng Y."/>
            <person name="Chen Y."/>
            <person name="Sun X."/>
            <person name="Zhang Y."/>
            <person name="Marsh G.A."/>
            <person name="Crameri G."/>
            <person name="Broder C.C."/>
            <person name="Frey K.G."/>
            <person name="Wang L.F."/>
            <person name="Wang J."/>
        </authorList>
    </citation>
    <scope>NUCLEOTIDE SEQUENCE [LARGE SCALE GENOMIC DNA]</scope>
</reference>
<dbReference type="FunFam" id="3.30.890.10:FF:000013">
    <property type="entry name" value="Methyl-CpG-binding domain protein 4"/>
    <property type="match status" value="1"/>
</dbReference>
<dbReference type="Pfam" id="PF01429">
    <property type="entry name" value="MBD"/>
    <property type="match status" value="1"/>
</dbReference>
<dbReference type="Gene3D" id="3.30.890.10">
    <property type="entry name" value="Methyl-cpg-binding Protein 2, Chain A"/>
    <property type="match status" value="1"/>
</dbReference>
<keyword evidence="3" id="KW-0227">DNA damage</keyword>
<dbReference type="EMBL" id="KB103226">
    <property type="protein sequence ID" value="ELK34384.1"/>
    <property type="molecule type" value="Genomic_DNA"/>
</dbReference>
<protein>
    <recommendedName>
        <fullName evidence="10">Methyl-CpG-binding domain protein 4</fullName>
    </recommendedName>
    <alternativeName>
        <fullName evidence="11">Methyl-CpG-binding protein MBD4</fullName>
    </alternativeName>
    <alternativeName>
        <fullName evidence="12">Mismatch-specific DNA N-glycosylase</fullName>
    </alternativeName>
</protein>